<evidence type="ECO:0000313" key="3">
    <source>
        <dbReference type="Proteomes" id="UP000466187"/>
    </source>
</evidence>
<feature type="chain" id="PRO_5029690079" description="Secreted protein" evidence="1">
    <location>
        <begin position="36"/>
        <end position="151"/>
    </location>
</feature>
<name>A0A7I7WTD4_MYCGU</name>
<keyword evidence="1" id="KW-0732">Signal</keyword>
<accession>A0A7I7WTD4</accession>
<evidence type="ECO:0008006" key="4">
    <source>
        <dbReference type="Google" id="ProtNLM"/>
    </source>
</evidence>
<sequence>MRAESTVKFLIIMTKVLRTVAATLAAPAIAGVAFAGAAAADPPLLNGTYGSSDGDPYNVWTFVTGCAPAGCTGTVTSNQGWSTPTTLSGGRWNFTVSKPGGLTCADGHYEPAVVSMSVDPATLAGVLSSDSNYGCAGGVVTQSPFQLQKVG</sequence>
<evidence type="ECO:0000313" key="2">
    <source>
        <dbReference type="EMBL" id="BBZ20380.1"/>
    </source>
</evidence>
<feature type="signal peptide" evidence="1">
    <location>
        <begin position="1"/>
        <end position="35"/>
    </location>
</feature>
<evidence type="ECO:0000256" key="1">
    <source>
        <dbReference type="SAM" id="SignalP"/>
    </source>
</evidence>
<gene>
    <name evidence="2" type="ORF">MGAD_47150</name>
</gene>
<proteinExistence type="predicted"/>
<reference evidence="2 3" key="1">
    <citation type="journal article" date="2019" name="Emerg. Microbes Infect.">
        <title>Comprehensive subspecies identification of 175 nontuberculous mycobacteria species based on 7547 genomic profiles.</title>
        <authorList>
            <person name="Matsumoto Y."/>
            <person name="Kinjo T."/>
            <person name="Motooka D."/>
            <person name="Nabeya D."/>
            <person name="Jung N."/>
            <person name="Uechi K."/>
            <person name="Horii T."/>
            <person name="Iida T."/>
            <person name="Fujita J."/>
            <person name="Nakamura S."/>
        </authorList>
    </citation>
    <scope>NUCLEOTIDE SEQUENCE [LARGE SCALE GENOMIC DNA]</scope>
    <source>
        <strain evidence="2 3">JCM 12688</strain>
    </source>
</reference>
<organism evidence="2 3">
    <name type="scientific">Mycolicibacterium gadium</name>
    <name type="common">Mycobacterium gadium</name>
    <dbReference type="NCBI Taxonomy" id="1794"/>
    <lineage>
        <taxon>Bacteria</taxon>
        <taxon>Bacillati</taxon>
        <taxon>Actinomycetota</taxon>
        <taxon>Actinomycetes</taxon>
        <taxon>Mycobacteriales</taxon>
        <taxon>Mycobacteriaceae</taxon>
        <taxon>Mycolicibacterium</taxon>
    </lineage>
</organism>
<dbReference type="EMBL" id="AP022608">
    <property type="protein sequence ID" value="BBZ20380.1"/>
    <property type="molecule type" value="Genomic_DNA"/>
</dbReference>
<dbReference type="KEGG" id="mgad:MGAD_47150"/>
<dbReference type="Proteomes" id="UP000466187">
    <property type="component" value="Chromosome"/>
</dbReference>
<protein>
    <recommendedName>
        <fullName evidence="4">Secreted protein</fullName>
    </recommendedName>
</protein>
<dbReference type="AlphaFoldDB" id="A0A7I7WTD4"/>